<dbReference type="SUPFAM" id="SSF53448">
    <property type="entry name" value="Nucleotide-diphospho-sugar transferases"/>
    <property type="match status" value="1"/>
</dbReference>
<dbReference type="AlphaFoldDB" id="A0AAV5GKM6"/>
<feature type="transmembrane region" description="Helical" evidence="9">
    <location>
        <begin position="17"/>
        <end position="33"/>
    </location>
</feature>
<evidence type="ECO:0000313" key="11">
    <source>
        <dbReference type="Proteomes" id="UP001342314"/>
    </source>
</evidence>
<dbReference type="InterPro" id="IPR029044">
    <property type="entry name" value="Nucleotide-diphossugar_trans"/>
</dbReference>
<comment type="caution">
    <text evidence="10">The sequence shown here is derived from an EMBL/GenBank/DDBJ whole genome shotgun (WGS) entry which is preliminary data.</text>
</comment>
<dbReference type="EMBL" id="BQKY01000007">
    <property type="protein sequence ID" value="GJN90763.1"/>
    <property type="molecule type" value="Genomic_DNA"/>
</dbReference>
<keyword evidence="3" id="KW-0808">Transferase</keyword>
<evidence type="ECO:0008006" key="12">
    <source>
        <dbReference type="Google" id="ProtNLM"/>
    </source>
</evidence>
<dbReference type="Pfam" id="PF11051">
    <property type="entry name" value="Mannosyl_trans3"/>
    <property type="match status" value="2"/>
</dbReference>
<evidence type="ECO:0000256" key="6">
    <source>
        <dbReference type="ARBA" id="ARBA00022989"/>
    </source>
</evidence>
<evidence type="ECO:0000256" key="4">
    <source>
        <dbReference type="ARBA" id="ARBA00022692"/>
    </source>
</evidence>
<dbReference type="Proteomes" id="UP001342314">
    <property type="component" value="Unassembled WGS sequence"/>
</dbReference>
<evidence type="ECO:0000256" key="2">
    <source>
        <dbReference type="ARBA" id="ARBA00009105"/>
    </source>
</evidence>
<keyword evidence="7" id="KW-0333">Golgi apparatus</keyword>
<evidence type="ECO:0000256" key="3">
    <source>
        <dbReference type="ARBA" id="ARBA00022679"/>
    </source>
</evidence>
<keyword evidence="6 9" id="KW-1133">Transmembrane helix</keyword>
<dbReference type="PANTHER" id="PTHR31646:SF1">
    <property type="entry name" value="ALPHA-1,2-MANNOSYLTRANSFERASE MNN2"/>
    <property type="match status" value="1"/>
</dbReference>
<dbReference type="GO" id="GO:0000026">
    <property type="term" value="F:alpha-1,2-mannosyltransferase activity"/>
    <property type="evidence" value="ECO:0007669"/>
    <property type="project" value="TreeGrafter"/>
</dbReference>
<comment type="similarity">
    <text evidence="2">Belongs to the MNN1/MNT family.</text>
</comment>
<evidence type="ECO:0000256" key="7">
    <source>
        <dbReference type="ARBA" id="ARBA00023034"/>
    </source>
</evidence>
<keyword evidence="11" id="KW-1185">Reference proteome</keyword>
<reference evidence="10 11" key="1">
    <citation type="submission" date="2021-12" db="EMBL/GenBank/DDBJ databases">
        <title>High titer production of polyol ester of fatty acids by Rhodotorula paludigena BS15 towards product separation-free biomass refinery.</title>
        <authorList>
            <person name="Mano J."/>
            <person name="Ono H."/>
            <person name="Tanaka T."/>
            <person name="Naito K."/>
            <person name="Sushida H."/>
            <person name="Ike M."/>
            <person name="Tokuyasu K."/>
            <person name="Kitaoka M."/>
        </authorList>
    </citation>
    <scope>NUCLEOTIDE SEQUENCE [LARGE SCALE GENOMIC DNA]</scope>
    <source>
        <strain evidence="10 11">BS15</strain>
    </source>
</reference>
<evidence type="ECO:0000313" key="10">
    <source>
        <dbReference type="EMBL" id="GJN90763.1"/>
    </source>
</evidence>
<keyword evidence="5" id="KW-0735">Signal-anchor</keyword>
<protein>
    <recommendedName>
        <fullName evidence="12">Mannosyltransferase putative-domain-containing protein</fullName>
    </recommendedName>
</protein>
<evidence type="ECO:0000256" key="9">
    <source>
        <dbReference type="SAM" id="Phobius"/>
    </source>
</evidence>
<keyword evidence="4 9" id="KW-0812">Transmembrane</keyword>
<accession>A0AAV5GKM6</accession>
<gene>
    <name evidence="10" type="ORF">Rhopal_003777-T1</name>
</gene>
<evidence type="ECO:0000256" key="8">
    <source>
        <dbReference type="ARBA" id="ARBA00023136"/>
    </source>
</evidence>
<evidence type="ECO:0000256" key="5">
    <source>
        <dbReference type="ARBA" id="ARBA00022968"/>
    </source>
</evidence>
<dbReference type="PANTHER" id="PTHR31646">
    <property type="entry name" value="ALPHA-1,2-MANNOSYLTRANSFERASE MNN2"/>
    <property type="match status" value="1"/>
</dbReference>
<organism evidence="10 11">
    <name type="scientific">Rhodotorula paludigena</name>
    <dbReference type="NCBI Taxonomy" id="86838"/>
    <lineage>
        <taxon>Eukaryota</taxon>
        <taxon>Fungi</taxon>
        <taxon>Dikarya</taxon>
        <taxon>Basidiomycota</taxon>
        <taxon>Pucciniomycotina</taxon>
        <taxon>Microbotryomycetes</taxon>
        <taxon>Sporidiobolales</taxon>
        <taxon>Sporidiobolaceae</taxon>
        <taxon>Rhodotorula</taxon>
    </lineage>
</organism>
<sequence>MLGSVLRPYLPARRDRIYLPLVVLACVLFLLYLQPNRPSYGYPLSRAIVHQEGATSDGLITSASLAQLALPRFDKLLKSRILDYDSSLALESIRCPHTHLQSNRDQLANEGEHVWPTMTVRQLQDARDKVIERVKERFGWSVREDAGKSASELDEMLGTSGRGLVFTAGNKDTTSRLLTSLRILRKRHGCTLPVEIFAYPSEMQALRDVKTSIDELGGVTWREAQSVRADGAWKSFGIKGDAIARSSFSEVLYLDSDNVPLVDPTFLFDSPTYQKHGIVLWPDFNRDSAANPVWRLLSHPCSPEAAWQAESGQLLVDKRARGGLNLVALEVARAMMEEEAFWFRLSGGDKDTFRFAFFLLSLPYSMAPLYPSALGGPRLGRPYRGHTFCGHTMLQHGLDGSREWDLLRKQGKVADDFVPDRLGEARDFVPPPPLFVHANVLKHTGYALKRGATFKTVKRPRDARLAPHAAAARASWFGSLRHAAAPALESIRQAGLPTQGICVDVWDAAAVDGAGEKVEDAPAGAYEAGEVEVSAWEDEWGGLARGFEEMYYDEGGVAGAW</sequence>
<proteinExistence type="inferred from homology"/>
<comment type="subcellular location">
    <subcellularLocation>
        <location evidence="1">Golgi apparatus membrane</location>
        <topology evidence="1">Single-pass type II membrane protein</topology>
    </subcellularLocation>
</comment>
<dbReference type="InterPro" id="IPR022751">
    <property type="entry name" value="Alpha_mannosyltransferase"/>
</dbReference>
<keyword evidence="8 9" id="KW-0472">Membrane</keyword>
<evidence type="ECO:0000256" key="1">
    <source>
        <dbReference type="ARBA" id="ARBA00004323"/>
    </source>
</evidence>
<name>A0AAV5GKM6_9BASI</name>
<dbReference type="GO" id="GO:0046354">
    <property type="term" value="P:mannan biosynthetic process"/>
    <property type="evidence" value="ECO:0007669"/>
    <property type="project" value="TreeGrafter"/>
</dbReference>
<dbReference type="GO" id="GO:0000139">
    <property type="term" value="C:Golgi membrane"/>
    <property type="evidence" value="ECO:0007669"/>
    <property type="project" value="UniProtKB-SubCell"/>
</dbReference>